<dbReference type="GO" id="GO:0007155">
    <property type="term" value="P:cell adhesion"/>
    <property type="evidence" value="ECO:0007669"/>
    <property type="project" value="InterPro"/>
</dbReference>
<proteinExistence type="inferred from homology"/>
<feature type="signal peptide" evidence="8">
    <location>
        <begin position="1"/>
        <end position="18"/>
    </location>
</feature>
<comment type="subcellular location">
    <subcellularLocation>
        <location evidence="1">Cell envelope</location>
    </subcellularLocation>
</comment>
<sequence>MKKILGAASALLMTSALLTGCATSNNSSGGSGGGSNTAKVKVVTSTDVYADLVKQVGGDNVDVHAFVSSTATDPHSYEASASDKLQIKDAKLAVVNGGGYDYFLEKDAGQNNQKVVNAVKTSGKLSDADYDHLIEHHSGGEGHGHNHGSEAEEGGGHEHAHEFNEHLWYDFDTVKKVTNKIADDLAEIDSSHADQYRENAKKLTGEIDSLEESAKKINGKGKKYIATEPVPDYLISSTGAENSTPAEFAEAVEEGKDVPAITLQETKDLVTEKKVNLVAYNSQTETSQTKEVLQSAKDSGVANVSFTETLPENTKYVDWMKSNVSNLEKALS</sequence>
<dbReference type="SUPFAM" id="SSF53807">
    <property type="entry name" value="Helical backbone' metal receptor"/>
    <property type="match status" value="1"/>
</dbReference>
<reference evidence="9 10" key="1">
    <citation type="submission" date="2016-10" db="EMBL/GenBank/DDBJ databases">
        <title>Genome sequence of Rothia aeria strain JCM11412.</title>
        <authorList>
            <person name="Nambu T."/>
        </authorList>
    </citation>
    <scope>NUCLEOTIDE SEQUENCE [LARGE SCALE GENOMIC DNA]</scope>
    <source>
        <strain evidence="9 10">JCM 11412</strain>
    </source>
</reference>
<protein>
    <recommendedName>
        <fullName evidence="11">Zinc ABC transporter</fullName>
    </recommendedName>
</protein>
<dbReference type="GO" id="GO:0030001">
    <property type="term" value="P:metal ion transport"/>
    <property type="evidence" value="ECO:0007669"/>
    <property type="project" value="InterPro"/>
</dbReference>
<evidence type="ECO:0000313" key="9">
    <source>
        <dbReference type="EMBL" id="BAV88554.1"/>
    </source>
</evidence>
<dbReference type="GeneID" id="93862692"/>
<evidence type="ECO:0008006" key="11">
    <source>
        <dbReference type="Google" id="ProtNLM"/>
    </source>
</evidence>
<keyword evidence="6" id="KW-0175">Coiled coil</keyword>
<dbReference type="PRINTS" id="PR00690">
    <property type="entry name" value="ADHESNFAMILY"/>
</dbReference>
<evidence type="ECO:0000256" key="1">
    <source>
        <dbReference type="ARBA" id="ARBA00004196"/>
    </source>
</evidence>
<evidence type="ECO:0000256" key="4">
    <source>
        <dbReference type="ARBA" id="ARBA00022729"/>
    </source>
</evidence>
<dbReference type="InterPro" id="IPR006127">
    <property type="entry name" value="ZnuA-like"/>
</dbReference>
<dbReference type="Pfam" id="PF01297">
    <property type="entry name" value="ZnuA"/>
    <property type="match status" value="1"/>
</dbReference>
<dbReference type="Gene3D" id="3.40.50.1980">
    <property type="entry name" value="Nitrogenase molybdenum iron protein domain"/>
    <property type="match status" value="2"/>
</dbReference>
<keyword evidence="10" id="KW-1185">Reference proteome</keyword>
<evidence type="ECO:0000313" key="10">
    <source>
        <dbReference type="Proteomes" id="UP000250241"/>
    </source>
</evidence>
<dbReference type="Proteomes" id="UP000250241">
    <property type="component" value="Chromosome"/>
</dbReference>
<dbReference type="KEGG" id="raj:RA11412_2255"/>
<dbReference type="PANTHER" id="PTHR42953">
    <property type="entry name" value="HIGH-AFFINITY ZINC UPTAKE SYSTEM PROTEIN ZNUA-RELATED"/>
    <property type="match status" value="1"/>
</dbReference>
<gene>
    <name evidence="9" type="ORF">RA11412_2255</name>
</gene>
<name>A0A2Z5R1Y6_9MICC</name>
<dbReference type="GO" id="GO:0046872">
    <property type="term" value="F:metal ion binding"/>
    <property type="evidence" value="ECO:0007669"/>
    <property type="project" value="UniProtKB-KW"/>
</dbReference>
<dbReference type="RefSeq" id="WP_094757723.1">
    <property type="nucleotide sequence ID" value="NZ_CAUUGO010000028.1"/>
</dbReference>
<dbReference type="EMBL" id="AP017895">
    <property type="protein sequence ID" value="BAV88554.1"/>
    <property type="molecule type" value="Genomic_DNA"/>
</dbReference>
<evidence type="ECO:0000256" key="5">
    <source>
        <dbReference type="RuleBase" id="RU003512"/>
    </source>
</evidence>
<feature type="chain" id="PRO_5039237046" description="Zinc ABC transporter" evidence="8">
    <location>
        <begin position="19"/>
        <end position="332"/>
    </location>
</feature>
<dbReference type="PROSITE" id="PS51257">
    <property type="entry name" value="PROKAR_LIPOPROTEIN"/>
    <property type="match status" value="1"/>
</dbReference>
<evidence type="ECO:0000256" key="3">
    <source>
        <dbReference type="ARBA" id="ARBA00022723"/>
    </source>
</evidence>
<comment type="similarity">
    <text evidence="5">Belongs to the bacterial solute-binding protein 9 family.</text>
</comment>
<feature type="region of interest" description="Disordered" evidence="7">
    <location>
        <begin position="134"/>
        <end position="158"/>
    </location>
</feature>
<evidence type="ECO:0000256" key="2">
    <source>
        <dbReference type="ARBA" id="ARBA00022448"/>
    </source>
</evidence>
<dbReference type="InterPro" id="IPR006128">
    <property type="entry name" value="Lipoprotein_PsaA-like"/>
</dbReference>
<dbReference type="GO" id="GO:0030313">
    <property type="term" value="C:cell envelope"/>
    <property type="evidence" value="ECO:0007669"/>
    <property type="project" value="UniProtKB-SubCell"/>
</dbReference>
<keyword evidence="3" id="KW-0479">Metal-binding</keyword>
<accession>A0A2Z5R1Y6</accession>
<feature type="coiled-coil region" evidence="6">
    <location>
        <begin position="193"/>
        <end position="220"/>
    </location>
</feature>
<evidence type="ECO:0000256" key="7">
    <source>
        <dbReference type="SAM" id="MobiDB-lite"/>
    </source>
</evidence>
<evidence type="ECO:0000256" key="8">
    <source>
        <dbReference type="SAM" id="SignalP"/>
    </source>
</evidence>
<keyword evidence="2 5" id="KW-0813">Transport</keyword>
<keyword evidence="4 8" id="KW-0732">Signal</keyword>
<dbReference type="InterPro" id="IPR050492">
    <property type="entry name" value="Bact_metal-bind_prot9"/>
</dbReference>
<dbReference type="PANTHER" id="PTHR42953:SF1">
    <property type="entry name" value="METAL-BINDING PROTEIN HI_0362-RELATED"/>
    <property type="match status" value="1"/>
</dbReference>
<evidence type="ECO:0000256" key="6">
    <source>
        <dbReference type="SAM" id="Coils"/>
    </source>
</evidence>
<dbReference type="AlphaFoldDB" id="A0A2Z5R1Y6"/>
<organism evidence="9 10">
    <name type="scientific">Rothia aeria</name>
    <dbReference type="NCBI Taxonomy" id="172042"/>
    <lineage>
        <taxon>Bacteria</taxon>
        <taxon>Bacillati</taxon>
        <taxon>Actinomycetota</taxon>
        <taxon>Actinomycetes</taxon>
        <taxon>Micrococcales</taxon>
        <taxon>Micrococcaceae</taxon>
        <taxon>Rothia</taxon>
    </lineage>
</organism>